<comment type="caution">
    <text evidence="1">The sequence shown here is derived from an EMBL/GenBank/DDBJ whole genome shotgun (WGS) entry which is preliminary data.</text>
</comment>
<dbReference type="InterPro" id="IPR032541">
    <property type="entry name" value="DUF4948"/>
</dbReference>
<dbReference type="RefSeq" id="WP_205109459.1">
    <property type="nucleotide sequence ID" value="NZ_JACJJL010000011.1"/>
</dbReference>
<organism evidence="1 2">
    <name type="scientific">Marseilla massiliensis</name>
    <dbReference type="NCBI Taxonomy" id="1841864"/>
    <lineage>
        <taxon>Bacteria</taxon>
        <taxon>Pseudomonadati</taxon>
        <taxon>Bacteroidota</taxon>
        <taxon>Bacteroidia</taxon>
        <taxon>Bacteroidales</taxon>
        <taxon>Prevotellaceae</taxon>
        <taxon>Marseilla</taxon>
    </lineage>
</organism>
<keyword evidence="2" id="KW-1185">Reference proteome</keyword>
<dbReference type="EMBL" id="JACJJL010000011">
    <property type="protein sequence ID" value="MBM6661730.1"/>
    <property type="molecule type" value="Genomic_DNA"/>
</dbReference>
<proteinExistence type="predicted"/>
<name>A0A938WND4_9BACT</name>
<gene>
    <name evidence="1" type="ORF">H6B30_08205</name>
</gene>
<sequence>MYYTSNGYGPDSLLAADDSLLYAFLKAYSPRLDSLVEETRCLWIGFHAPEKGKPDAGVAEDTCVEFTYYCKAFTSFGLYKNIIYSKTPPHSELIEGKDINEVFFARHDSDSYKLVDIYKPIDKNWYIRIQYFP</sequence>
<evidence type="ECO:0000313" key="1">
    <source>
        <dbReference type="EMBL" id="MBM6661730.1"/>
    </source>
</evidence>
<dbReference type="AlphaFoldDB" id="A0A938WND4"/>
<accession>A0A938WND4</accession>
<evidence type="ECO:0000313" key="2">
    <source>
        <dbReference type="Proteomes" id="UP000764045"/>
    </source>
</evidence>
<reference evidence="1 2" key="1">
    <citation type="journal article" date="2021" name="Sci. Rep.">
        <title>The distribution of antibiotic resistance genes in chicken gut microbiota commensals.</title>
        <authorList>
            <person name="Juricova H."/>
            <person name="Matiasovicova J."/>
            <person name="Kubasova T."/>
            <person name="Cejkova D."/>
            <person name="Rychlik I."/>
        </authorList>
    </citation>
    <scope>NUCLEOTIDE SEQUENCE [LARGE SCALE GENOMIC DNA]</scope>
    <source>
        <strain evidence="1 2">An819</strain>
    </source>
</reference>
<dbReference type="Proteomes" id="UP000764045">
    <property type="component" value="Unassembled WGS sequence"/>
</dbReference>
<protein>
    <submittedName>
        <fullName evidence="1">Uncharacterized protein</fullName>
    </submittedName>
</protein>
<dbReference type="Pfam" id="PF16306">
    <property type="entry name" value="DUF4948"/>
    <property type="match status" value="1"/>
</dbReference>